<evidence type="ECO:0000256" key="1">
    <source>
        <dbReference type="SAM" id="MobiDB-lite"/>
    </source>
</evidence>
<dbReference type="InterPro" id="IPR000270">
    <property type="entry name" value="PB1_dom"/>
</dbReference>
<dbReference type="InterPro" id="IPR053198">
    <property type="entry name" value="Gynoecium_Dev_Regulator"/>
</dbReference>
<feature type="region of interest" description="Disordered" evidence="1">
    <location>
        <begin position="228"/>
        <end position="307"/>
    </location>
</feature>
<name>A0A811PA48_9POAL</name>
<accession>A0A811PA48</accession>
<feature type="domain" description="PB1" evidence="2">
    <location>
        <begin position="72"/>
        <end position="167"/>
    </location>
</feature>
<dbReference type="Pfam" id="PF00564">
    <property type="entry name" value="PB1"/>
    <property type="match status" value="1"/>
</dbReference>
<gene>
    <name evidence="3" type="ORF">NCGR_LOCUS26462</name>
</gene>
<feature type="compositionally biased region" description="Low complexity" evidence="1">
    <location>
        <begin position="1"/>
        <end position="10"/>
    </location>
</feature>
<dbReference type="Proteomes" id="UP000604825">
    <property type="component" value="Unassembled WGS sequence"/>
</dbReference>
<feature type="region of interest" description="Disordered" evidence="1">
    <location>
        <begin position="1"/>
        <end position="44"/>
    </location>
</feature>
<feature type="compositionally biased region" description="Polar residues" evidence="1">
    <location>
        <begin position="350"/>
        <end position="359"/>
    </location>
</feature>
<evidence type="ECO:0000259" key="2">
    <source>
        <dbReference type="SMART" id="SM00666"/>
    </source>
</evidence>
<dbReference type="OrthoDB" id="774308at2759"/>
<feature type="compositionally biased region" description="Polar residues" evidence="1">
    <location>
        <begin position="228"/>
        <end position="247"/>
    </location>
</feature>
<feature type="compositionally biased region" description="Polar residues" evidence="1">
    <location>
        <begin position="280"/>
        <end position="295"/>
    </location>
</feature>
<feature type="compositionally biased region" description="Basic and acidic residues" evidence="1">
    <location>
        <begin position="360"/>
        <end position="370"/>
    </location>
</feature>
<dbReference type="CDD" id="cd06410">
    <property type="entry name" value="PB1_UP2"/>
    <property type="match status" value="1"/>
</dbReference>
<feature type="compositionally biased region" description="Low complexity" evidence="1">
    <location>
        <begin position="458"/>
        <end position="471"/>
    </location>
</feature>
<dbReference type="EMBL" id="CAJGYO010000006">
    <property type="protein sequence ID" value="CAD6239557.1"/>
    <property type="molecule type" value="Genomic_DNA"/>
</dbReference>
<dbReference type="SMART" id="SM00666">
    <property type="entry name" value="PB1"/>
    <property type="match status" value="1"/>
</dbReference>
<dbReference type="SUPFAM" id="SSF54277">
    <property type="entry name" value="CAD &amp; PB1 domains"/>
    <property type="match status" value="1"/>
</dbReference>
<feature type="region of interest" description="Disordered" evidence="1">
    <location>
        <begin position="344"/>
        <end position="409"/>
    </location>
</feature>
<feature type="compositionally biased region" description="Pro residues" evidence="1">
    <location>
        <begin position="447"/>
        <end position="457"/>
    </location>
</feature>
<dbReference type="PANTHER" id="PTHR31066:SF27">
    <property type="entry name" value="EXPRESSED PROTEIN"/>
    <property type="match status" value="1"/>
</dbReference>
<dbReference type="AlphaFoldDB" id="A0A811PA48"/>
<protein>
    <recommendedName>
        <fullName evidence="2">PB1 domain-containing protein</fullName>
    </recommendedName>
</protein>
<sequence length="663" mass="70279">MEPLPSATAAGVGGPGPGSGYPESTESSPRSRGGDSWDEPFPSSAAAAAAAAGGGGRLRLMCSFGGRIVPRPTDKSLCYVGGETRIVAVDRHASLADVHARLSRSLLGGHPFTLKYQLPNEDLDSLISVSTDEDLDNLVDEYDRIAATSSGGGSSRTSRIRLFLFPAKPESSSSLGSLLDDSSKSENWFVDALNSAISGSLDDIPRGISTDSASVNCLLGLEDDFSVHSRSGVTNSAPTEDQRSSQPKLPAGATAVAAAVGAGRHPHDVQSVPDSLMLDKNSSFGSTSSAPSLSNLPPIRVRPEDRPSDARIMQPTAVEDHFAQMGISEQQLPPYIQPQQQVPIPAMTGMSPSEASSRVFSDDDKSDHGGGGRKPQPLKQEVPPVVDPTNRAVYYNDRSPPADLKRDMPVGTEAASYRLPVSAPDAAAAAAATQVPPGYVLTQMHAPQPPQQHPPPQQQQQQQPQQPAPQQIVAAGNQHFIHNPATGTFIPIQSYYHHPVPQQAPQTVPRPQQAPTFDPNTGMYYLPMQQNAHQPYSMPPGAQVTLPPPTLVDTTPKPTVPIPQMAVRPELQQPGVYRTTAAATPAPAPNAAPGYAGMAYHHVIQSHHHPSPQPVANLAGNFGYEYADPTRPQVYYSQAAAPPTLPPQYQPFVSPDAGQAEKH</sequence>
<evidence type="ECO:0000313" key="4">
    <source>
        <dbReference type="Proteomes" id="UP000604825"/>
    </source>
</evidence>
<organism evidence="3 4">
    <name type="scientific">Miscanthus lutarioriparius</name>
    <dbReference type="NCBI Taxonomy" id="422564"/>
    <lineage>
        <taxon>Eukaryota</taxon>
        <taxon>Viridiplantae</taxon>
        <taxon>Streptophyta</taxon>
        <taxon>Embryophyta</taxon>
        <taxon>Tracheophyta</taxon>
        <taxon>Spermatophyta</taxon>
        <taxon>Magnoliopsida</taxon>
        <taxon>Liliopsida</taxon>
        <taxon>Poales</taxon>
        <taxon>Poaceae</taxon>
        <taxon>PACMAD clade</taxon>
        <taxon>Panicoideae</taxon>
        <taxon>Andropogonodae</taxon>
        <taxon>Andropogoneae</taxon>
        <taxon>Saccharinae</taxon>
        <taxon>Miscanthus</taxon>
    </lineage>
</organism>
<feature type="compositionally biased region" description="Low complexity" evidence="1">
    <location>
        <begin position="251"/>
        <end position="263"/>
    </location>
</feature>
<evidence type="ECO:0000313" key="3">
    <source>
        <dbReference type="EMBL" id="CAD6239557.1"/>
    </source>
</evidence>
<feature type="region of interest" description="Disordered" evidence="1">
    <location>
        <begin position="441"/>
        <end position="471"/>
    </location>
</feature>
<dbReference type="PANTHER" id="PTHR31066">
    <property type="entry name" value="OS05G0427100 PROTEIN-RELATED"/>
    <property type="match status" value="1"/>
</dbReference>
<feature type="region of interest" description="Disordered" evidence="1">
    <location>
        <begin position="635"/>
        <end position="663"/>
    </location>
</feature>
<dbReference type="Gene3D" id="3.10.20.90">
    <property type="entry name" value="Phosphatidylinositol 3-kinase Catalytic Subunit, Chain A, domain 1"/>
    <property type="match status" value="1"/>
</dbReference>
<proteinExistence type="predicted"/>
<comment type="caution">
    <text evidence="3">The sequence shown here is derived from an EMBL/GenBank/DDBJ whole genome shotgun (WGS) entry which is preliminary data.</text>
</comment>
<reference evidence="3" key="1">
    <citation type="submission" date="2020-10" db="EMBL/GenBank/DDBJ databases">
        <authorList>
            <person name="Han B."/>
            <person name="Lu T."/>
            <person name="Zhao Q."/>
            <person name="Huang X."/>
            <person name="Zhao Y."/>
        </authorList>
    </citation>
    <scope>NUCLEOTIDE SEQUENCE</scope>
</reference>
<keyword evidence="4" id="KW-1185">Reference proteome</keyword>